<comment type="caution">
    <text evidence="1">The sequence shown here is derived from an EMBL/GenBank/DDBJ whole genome shotgun (WGS) entry which is preliminary data.</text>
</comment>
<evidence type="ECO:0000313" key="1">
    <source>
        <dbReference type="EMBL" id="GMS99951.1"/>
    </source>
</evidence>
<organism evidence="1 2">
    <name type="scientific">Pristionchus entomophagus</name>
    <dbReference type="NCBI Taxonomy" id="358040"/>
    <lineage>
        <taxon>Eukaryota</taxon>
        <taxon>Metazoa</taxon>
        <taxon>Ecdysozoa</taxon>
        <taxon>Nematoda</taxon>
        <taxon>Chromadorea</taxon>
        <taxon>Rhabditida</taxon>
        <taxon>Rhabditina</taxon>
        <taxon>Diplogasteromorpha</taxon>
        <taxon>Diplogasteroidea</taxon>
        <taxon>Neodiplogasteridae</taxon>
        <taxon>Pristionchus</taxon>
    </lineage>
</organism>
<accession>A0AAV5U0I1</accession>
<dbReference type="EMBL" id="BTSX01000005">
    <property type="protein sequence ID" value="GMS99951.1"/>
    <property type="molecule type" value="Genomic_DNA"/>
</dbReference>
<evidence type="ECO:0000313" key="2">
    <source>
        <dbReference type="Proteomes" id="UP001432027"/>
    </source>
</evidence>
<dbReference type="AlphaFoldDB" id="A0AAV5U0I1"/>
<sequence>MDCGTELNKRKLSDDTVPAREEEPLSILDLPLELTTCIIQNLNFLTRIAISKSCLRLYNAEALAKLSIATLALYRTGDDEFTLCIKDKFSDYWKAFQNVAGENVARWMDDDDFSYKSMKEESRDTPFQENATPLGDLAPIIQNHLNRSTIDTLDIDGFHFSDSSMAQMCAFLRGKWIDHICLSAPFSTTSDVGLYGLIHNSPKLGSMTLAIHRCTPKDKVLEKNLLLLAASRLKILVVHSKVLRGAHSEDHSVVDDDLLIRLLSAESSHLSLLYYLPLLTAKGIYAAVKTIRERTQPKAEFKAYFRSELTQDLTSLLLKGLNMDTDYWSDQKIEITTYKVNPTDLRLTSYVKVKIAQSQKSHEYAKICVEKDAIKCSDLRKLAQRRIYVDVNE</sequence>
<reference evidence="1" key="1">
    <citation type="submission" date="2023-10" db="EMBL/GenBank/DDBJ databases">
        <title>Genome assembly of Pristionchus species.</title>
        <authorList>
            <person name="Yoshida K."/>
            <person name="Sommer R.J."/>
        </authorList>
    </citation>
    <scope>NUCLEOTIDE SEQUENCE</scope>
    <source>
        <strain evidence="1">RS0144</strain>
    </source>
</reference>
<dbReference type="Proteomes" id="UP001432027">
    <property type="component" value="Unassembled WGS sequence"/>
</dbReference>
<name>A0AAV5U0I1_9BILA</name>
<evidence type="ECO:0008006" key="3">
    <source>
        <dbReference type="Google" id="ProtNLM"/>
    </source>
</evidence>
<gene>
    <name evidence="1" type="ORF">PENTCL1PPCAC_22126</name>
</gene>
<proteinExistence type="predicted"/>
<protein>
    <recommendedName>
        <fullName evidence="3">F-box domain-containing protein</fullName>
    </recommendedName>
</protein>
<keyword evidence="2" id="KW-1185">Reference proteome</keyword>